<dbReference type="RefSeq" id="WP_379904314.1">
    <property type="nucleotide sequence ID" value="NZ_JBHRTR010000034.1"/>
</dbReference>
<feature type="region of interest" description="Disordered" evidence="1">
    <location>
        <begin position="377"/>
        <end position="410"/>
    </location>
</feature>
<comment type="caution">
    <text evidence="2">The sequence shown here is derived from an EMBL/GenBank/DDBJ whole genome shotgun (WGS) entry which is preliminary data.</text>
</comment>
<evidence type="ECO:0000313" key="2">
    <source>
        <dbReference type="EMBL" id="MFC3229785.1"/>
    </source>
</evidence>
<keyword evidence="3" id="KW-1185">Reference proteome</keyword>
<sequence>MRQEQLAEGPRAWHSQKLFQEQRGFSLDDLDRFGMPVPEDKRTGALWRTVPVGDLSRVLSGRPPVDPPAANAAGAAGSSGRLWPALRPVGPGPEDQRMQAEILDLARGAAQDVPCLRGSFADFRQALRSHLTGIDPRPTGGSGPDLSELAAIVGTSAARSHLRGDLALADLPYRARHRDGLGAYRFGESQLEDLGYYQRLHRPAAANDLGGQGADRERGADGKAGAGTFAADRDPALAWCGRFTGRRGITTIADLMSTAAQERLILEAFVQHLRDLSALLPQGRVLAGWLGRPIGFDGSDRMLDDSPENRLTVSALLAAAQVHGPAAVCQVLLEPDSLTGSRAVERTLRSFTGYATPFDGVPRPGDAEIEAIMQRVRSASTEGRAEPRRPATQGAQGGQGGRYLNHTINF</sequence>
<feature type="region of interest" description="Disordered" evidence="1">
    <location>
        <begin position="207"/>
        <end position="227"/>
    </location>
</feature>
<protein>
    <submittedName>
        <fullName evidence="2">Uncharacterized protein</fullName>
    </submittedName>
</protein>
<evidence type="ECO:0000256" key="1">
    <source>
        <dbReference type="SAM" id="MobiDB-lite"/>
    </source>
</evidence>
<dbReference type="EMBL" id="JBHRTR010000034">
    <property type="protein sequence ID" value="MFC3229785.1"/>
    <property type="molecule type" value="Genomic_DNA"/>
</dbReference>
<gene>
    <name evidence="2" type="ORF">ACFOGJ_21225</name>
</gene>
<dbReference type="Proteomes" id="UP001595528">
    <property type="component" value="Unassembled WGS sequence"/>
</dbReference>
<evidence type="ECO:0000313" key="3">
    <source>
        <dbReference type="Proteomes" id="UP001595528"/>
    </source>
</evidence>
<reference evidence="3" key="1">
    <citation type="journal article" date="2019" name="Int. J. Syst. Evol. Microbiol.">
        <title>The Global Catalogue of Microorganisms (GCM) 10K type strain sequencing project: providing services to taxonomists for standard genome sequencing and annotation.</title>
        <authorList>
            <consortium name="The Broad Institute Genomics Platform"/>
            <consortium name="The Broad Institute Genome Sequencing Center for Infectious Disease"/>
            <person name="Wu L."/>
            <person name="Ma J."/>
        </authorList>
    </citation>
    <scope>NUCLEOTIDE SEQUENCE [LARGE SCALE GENOMIC DNA]</scope>
    <source>
        <strain evidence="3">KCTC 42964</strain>
    </source>
</reference>
<proteinExistence type="predicted"/>
<accession>A0ABV7L600</accession>
<organism evidence="2 3">
    <name type="scientific">Marinibaculum pumilum</name>
    <dbReference type="NCBI Taxonomy" id="1766165"/>
    <lineage>
        <taxon>Bacteria</taxon>
        <taxon>Pseudomonadati</taxon>
        <taxon>Pseudomonadota</taxon>
        <taxon>Alphaproteobacteria</taxon>
        <taxon>Rhodospirillales</taxon>
        <taxon>Rhodospirillaceae</taxon>
        <taxon>Marinibaculum</taxon>
    </lineage>
</organism>
<name>A0ABV7L600_9PROT</name>